<organism evidence="1 2">
    <name type="scientific">Conexibacter arvalis</name>
    <dbReference type="NCBI Taxonomy" id="912552"/>
    <lineage>
        <taxon>Bacteria</taxon>
        <taxon>Bacillati</taxon>
        <taxon>Actinomycetota</taxon>
        <taxon>Thermoleophilia</taxon>
        <taxon>Solirubrobacterales</taxon>
        <taxon>Conexibacteraceae</taxon>
        <taxon>Conexibacter</taxon>
    </lineage>
</organism>
<gene>
    <name evidence="1" type="ORF">BDZ31_001606</name>
</gene>
<name>A0A840ICT6_9ACTN</name>
<dbReference type="AlphaFoldDB" id="A0A840ICT6"/>
<protein>
    <submittedName>
        <fullName evidence="1">Uncharacterized protein</fullName>
    </submittedName>
</protein>
<dbReference type="EMBL" id="JACHNU010000001">
    <property type="protein sequence ID" value="MBB4662033.1"/>
    <property type="molecule type" value="Genomic_DNA"/>
</dbReference>
<dbReference type="Proteomes" id="UP000585272">
    <property type="component" value="Unassembled WGS sequence"/>
</dbReference>
<evidence type="ECO:0000313" key="1">
    <source>
        <dbReference type="EMBL" id="MBB4662033.1"/>
    </source>
</evidence>
<dbReference type="RefSeq" id="WP_183340708.1">
    <property type="nucleotide sequence ID" value="NZ_JACHNU010000001.1"/>
</dbReference>
<sequence length="81" mass="8486">MLELEAVYQLLSQVKAAAALAGRPEHPTTLATVPPQAWTAATLDLMAAGESLRDLLHAIDPDRADDLVRAAIGLAAAATQR</sequence>
<keyword evidence="2" id="KW-1185">Reference proteome</keyword>
<accession>A0A840ICT6</accession>
<evidence type="ECO:0000313" key="2">
    <source>
        <dbReference type="Proteomes" id="UP000585272"/>
    </source>
</evidence>
<proteinExistence type="predicted"/>
<comment type="caution">
    <text evidence="1">The sequence shown here is derived from an EMBL/GenBank/DDBJ whole genome shotgun (WGS) entry which is preliminary data.</text>
</comment>
<reference evidence="1 2" key="1">
    <citation type="submission" date="2020-08" db="EMBL/GenBank/DDBJ databases">
        <title>Genomic Encyclopedia of Archaeal and Bacterial Type Strains, Phase II (KMG-II): from individual species to whole genera.</title>
        <authorList>
            <person name="Goeker M."/>
        </authorList>
    </citation>
    <scope>NUCLEOTIDE SEQUENCE [LARGE SCALE GENOMIC DNA]</scope>
    <source>
        <strain evidence="1 2">DSM 23288</strain>
    </source>
</reference>